<proteinExistence type="predicted"/>
<dbReference type="Proteomes" id="UP000178735">
    <property type="component" value="Unassembled WGS sequence"/>
</dbReference>
<evidence type="ECO:0000313" key="3">
    <source>
        <dbReference type="Proteomes" id="UP000178735"/>
    </source>
</evidence>
<name>A0A1F7WG71_9BACT</name>
<comment type="caution">
    <text evidence="2">The sequence shown here is derived from an EMBL/GenBank/DDBJ whole genome shotgun (WGS) entry which is preliminary data.</text>
</comment>
<protein>
    <recommendedName>
        <fullName evidence="4">TPM domain-containing protein</fullName>
    </recommendedName>
</protein>
<feature type="chain" id="PRO_5009533407" description="TPM domain-containing protein" evidence="1">
    <location>
        <begin position="33"/>
        <end position="265"/>
    </location>
</feature>
<evidence type="ECO:0008006" key="4">
    <source>
        <dbReference type="Google" id="ProtNLM"/>
    </source>
</evidence>
<dbReference type="AlphaFoldDB" id="A0A1F7WG71"/>
<feature type="signal peptide" evidence="1">
    <location>
        <begin position="1"/>
        <end position="32"/>
    </location>
</feature>
<reference evidence="2 3" key="1">
    <citation type="journal article" date="2016" name="Nat. Commun.">
        <title>Thousands of microbial genomes shed light on interconnected biogeochemical processes in an aquifer system.</title>
        <authorList>
            <person name="Anantharaman K."/>
            <person name="Brown C.T."/>
            <person name="Hug L.A."/>
            <person name="Sharon I."/>
            <person name="Castelle C.J."/>
            <person name="Probst A.J."/>
            <person name="Thomas B.C."/>
            <person name="Singh A."/>
            <person name="Wilkins M.J."/>
            <person name="Karaoz U."/>
            <person name="Brodie E.L."/>
            <person name="Williams K.H."/>
            <person name="Hubbard S.S."/>
            <person name="Banfield J.F."/>
        </authorList>
    </citation>
    <scope>NUCLEOTIDE SEQUENCE [LARGE SCALE GENOMIC DNA]</scope>
</reference>
<accession>A0A1F7WG71</accession>
<keyword evidence="1" id="KW-0732">Signal</keyword>
<sequence length="265" mass="28939">MKRISLNNRYKLFISIIFAAAAIIFCAGTSFAGEDEIRADEISADEVTADDSADDGIAADASPAEAAVISEKLGYFQGRSGARGREKADALSVIEQKTKKRVIAAVVCDARFDKESAKFVGHYLKKRLISLGYEAVVVRTSLSEKTSRDLAARWLMKKYGAGSSIIVDVKKYRRLKKFSPLGAYVDAAFFGLSSRAEIVLNAKFYSAKSKTSVYERTAWAVKRNNVLVAFQRNQETMSRCAGAAVANLLDGLTVIPPAQEKKSLL</sequence>
<gene>
    <name evidence="2" type="ORF">A2008_05955</name>
</gene>
<evidence type="ECO:0000313" key="2">
    <source>
        <dbReference type="EMBL" id="OGM01832.1"/>
    </source>
</evidence>
<evidence type="ECO:0000256" key="1">
    <source>
        <dbReference type="SAM" id="SignalP"/>
    </source>
</evidence>
<dbReference type="EMBL" id="MGFH01000223">
    <property type="protein sequence ID" value="OGM01832.1"/>
    <property type="molecule type" value="Genomic_DNA"/>
</dbReference>
<organism evidence="2 3">
    <name type="scientific">Candidatus Wallbacteria bacterium GWC2_49_35</name>
    <dbReference type="NCBI Taxonomy" id="1817813"/>
    <lineage>
        <taxon>Bacteria</taxon>
        <taxon>Candidatus Walliibacteriota</taxon>
    </lineage>
</organism>